<evidence type="ECO:0000256" key="3">
    <source>
        <dbReference type="SAM" id="SignalP"/>
    </source>
</evidence>
<feature type="chain" id="PRO_5041985322" evidence="3">
    <location>
        <begin position="36"/>
        <end position="548"/>
    </location>
</feature>
<evidence type="ECO:0000313" key="4">
    <source>
        <dbReference type="EMBL" id="KAK3598729.1"/>
    </source>
</evidence>
<accession>A0AAE0SVW1</accession>
<feature type="region of interest" description="Disordered" evidence="1">
    <location>
        <begin position="162"/>
        <end position="227"/>
    </location>
</feature>
<reference evidence="4" key="3">
    <citation type="submission" date="2023-05" db="EMBL/GenBank/DDBJ databases">
        <authorList>
            <person name="Smith C.H."/>
        </authorList>
    </citation>
    <scope>NUCLEOTIDE SEQUENCE</scope>
    <source>
        <strain evidence="4">CHS0354</strain>
        <tissue evidence="4">Mantle</tissue>
    </source>
</reference>
<evidence type="ECO:0000313" key="5">
    <source>
        <dbReference type="Proteomes" id="UP001195483"/>
    </source>
</evidence>
<comment type="caution">
    <text evidence="4">The sequence shown here is derived from an EMBL/GenBank/DDBJ whole genome shotgun (WGS) entry which is preliminary data.</text>
</comment>
<reference evidence="4" key="2">
    <citation type="journal article" date="2021" name="Genome Biol. Evol.">
        <title>Developing a high-quality reference genome for a parasitic bivalve with doubly uniparental inheritance (Bivalvia: Unionida).</title>
        <authorList>
            <person name="Smith C.H."/>
        </authorList>
    </citation>
    <scope>NUCLEOTIDE SEQUENCE</scope>
    <source>
        <strain evidence="4">CHS0354</strain>
        <tissue evidence="4">Mantle</tissue>
    </source>
</reference>
<keyword evidence="2" id="KW-1133">Transmembrane helix</keyword>
<keyword evidence="5" id="KW-1185">Reference proteome</keyword>
<gene>
    <name evidence="4" type="ORF">CHS0354_016839</name>
</gene>
<dbReference type="Proteomes" id="UP001195483">
    <property type="component" value="Unassembled WGS sequence"/>
</dbReference>
<organism evidence="4 5">
    <name type="scientific">Potamilus streckersoni</name>
    <dbReference type="NCBI Taxonomy" id="2493646"/>
    <lineage>
        <taxon>Eukaryota</taxon>
        <taxon>Metazoa</taxon>
        <taxon>Spiralia</taxon>
        <taxon>Lophotrochozoa</taxon>
        <taxon>Mollusca</taxon>
        <taxon>Bivalvia</taxon>
        <taxon>Autobranchia</taxon>
        <taxon>Heteroconchia</taxon>
        <taxon>Palaeoheterodonta</taxon>
        <taxon>Unionida</taxon>
        <taxon>Unionoidea</taxon>
        <taxon>Unionidae</taxon>
        <taxon>Ambleminae</taxon>
        <taxon>Lampsilini</taxon>
        <taxon>Potamilus</taxon>
    </lineage>
</organism>
<feature type="signal peptide" evidence="3">
    <location>
        <begin position="1"/>
        <end position="35"/>
    </location>
</feature>
<keyword evidence="2" id="KW-0812">Transmembrane</keyword>
<name>A0AAE0SVW1_9BIVA</name>
<sequence length="548" mass="59631">MCKTPKHAQQTVIFKTFNPLLPAVLLICLIPLGSAQCPPEQFFHFNLATYKGVCCFTVPLPAGYGFKSCEVNGTQDSIEKCPEGLYQPDNTRTESEATCSKEFECNPEEHLKIPGCESGQNCGSTCICNYKKGYCGEHFYDCKKFPKDCPSELVQKDCSCKRDPPQVTSLSPENGSNILTNTTTPSTAPRDGGTHNKPGGGVDTNNGTAITNGSGNVPDTNNGTANTNVPDQTQSTVLNAAVIAIGIFFAVGLVAVVILAYIFRRRLKKWLSKYRNFCCLNRSTSFEQVIFVKSNQDGQGKEAEPFLTEVRSEGGYDDQKNVTASQSEDNTMQDGVTDIQSLVLDNAGSDGCYGDKKNPAGDHGEGDSIQTGGSIVQSLVVDHGKTGSQGIDTAGPFCSCCGRHWKRCNKLVIEQSLARVKPQQGVNENPLTLNMENEMSIDGYSSFTPSIYQDHESHDNTNAADEETTLLKPVNSQVDQTSSTVQQISEVEGTRTEESLQAELGINEHHMTIGMPIGDRYRTDSHSGVMNQDEEDLTVENEEDVEEV</sequence>
<dbReference type="AlphaFoldDB" id="A0AAE0SVW1"/>
<dbReference type="EMBL" id="JAEAOA010001034">
    <property type="protein sequence ID" value="KAK3598729.1"/>
    <property type="molecule type" value="Genomic_DNA"/>
</dbReference>
<feature type="compositionally biased region" description="Polar residues" evidence="1">
    <location>
        <begin position="203"/>
        <end position="227"/>
    </location>
</feature>
<proteinExistence type="predicted"/>
<keyword evidence="3" id="KW-0732">Signal</keyword>
<protein>
    <submittedName>
        <fullName evidence="4">Uncharacterized protein</fullName>
    </submittedName>
</protein>
<feature type="transmembrane region" description="Helical" evidence="2">
    <location>
        <begin position="237"/>
        <end position="263"/>
    </location>
</feature>
<feature type="region of interest" description="Disordered" evidence="1">
    <location>
        <begin position="524"/>
        <end position="548"/>
    </location>
</feature>
<reference evidence="4" key="1">
    <citation type="journal article" date="2021" name="Genome Biol. Evol.">
        <title>A High-Quality Reference Genome for a Parasitic Bivalve with Doubly Uniparental Inheritance (Bivalvia: Unionida).</title>
        <authorList>
            <person name="Smith C.H."/>
        </authorList>
    </citation>
    <scope>NUCLEOTIDE SEQUENCE</scope>
    <source>
        <strain evidence="4">CHS0354</strain>
    </source>
</reference>
<keyword evidence="2" id="KW-0472">Membrane</keyword>
<evidence type="ECO:0000256" key="1">
    <source>
        <dbReference type="SAM" id="MobiDB-lite"/>
    </source>
</evidence>
<feature type="compositionally biased region" description="Acidic residues" evidence="1">
    <location>
        <begin position="532"/>
        <end position="548"/>
    </location>
</feature>
<evidence type="ECO:0000256" key="2">
    <source>
        <dbReference type="SAM" id="Phobius"/>
    </source>
</evidence>
<feature type="compositionally biased region" description="Polar residues" evidence="1">
    <location>
        <begin position="166"/>
        <end position="187"/>
    </location>
</feature>